<dbReference type="Gene3D" id="1.10.155.10">
    <property type="entry name" value="Chemotaxis receptor methyltransferase CheR, N-terminal domain"/>
    <property type="match status" value="1"/>
</dbReference>
<dbReference type="PANTHER" id="PTHR24422:SF19">
    <property type="entry name" value="CHEMOTAXIS PROTEIN METHYLTRANSFERASE"/>
    <property type="match status" value="1"/>
</dbReference>
<keyword evidence="4 5" id="KW-0949">S-adenosyl-L-methionine</keyword>
<accession>A0ABU3B8D0</accession>
<dbReference type="InterPro" id="IPR050903">
    <property type="entry name" value="Bact_Chemotaxis_MeTrfase"/>
</dbReference>
<gene>
    <name evidence="7" type="ORF">RM531_07290</name>
</gene>
<dbReference type="InterPro" id="IPR029063">
    <property type="entry name" value="SAM-dependent_MTases_sf"/>
</dbReference>
<dbReference type="InterPro" id="IPR022642">
    <property type="entry name" value="CheR_C"/>
</dbReference>
<dbReference type="CDD" id="cd02440">
    <property type="entry name" value="AdoMet_MTases"/>
    <property type="match status" value="1"/>
</dbReference>
<evidence type="ECO:0000256" key="2">
    <source>
        <dbReference type="ARBA" id="ARBA00022603"/>
    </source>
</evidence>
<name>A0ABU3B8D0_9GAMM</name>
<proteinExistence type="predicted"/>
<dbReference type="PIRSF" id="PIRSF000410">
    <property type="entry name" value="CheR"/>
    <property type="match status" value="1"/>
</dbReference>
<organism evidence="7 8">
    <name type="scientific">Spectribacter acetivorans</name>
    <dbReference type="NCBI Taxonomy" id="3075603"/>
    <lineage>
        <taxon>Bacteria</taxon>
        <taxon>Pseudomonadati</taxon>
        <taxon>Pseudomonadota</taxon>
        <taxon>Gammaproteobacteria</taxon>
        <taxon>Salinisphaerales</taxon>
        <taxon>Salinisphaeraceae</taxon>
        <taxon>Spectribacter</taxon>
    </lineage>
</organism>
<evidence type="ECO:0000256" key="1">
    <source>
        <dbReference type="ARBA" id="ARBA00001541"/>
    </source>
</evidence>
<dbReference type="Pfam" id="PF01739">
    <property type="entry name" value="CheR"/>
    <property type="match status" value="1"/>
</dbReference>
<dbReference type="PROSITE" id="PS50123">
    <property type="entry name" value="CHER"/>
    <property type="match status" value="1"/>
</dbReference>
<keyword evidence="8" id="KW-1185">Reference proteome</keyword>
<dbReference type="GO" id="GO:0032259">
    <property type="term" value="P:methylation"/>
    <property type="evidence" value="ECO:0007669"/>
    <property type="project" value="UniProtKB-KW"/>
</dbReference>
<evidence type="ECO:0000313" key="8">
    <source>
        <dbReference type="Proteomes" id="UP001259982"/>
    </source>
</evidence>
<feature type="domain" description="CheR-type methyltransferase" evidence="6">
    <location>
        <begin position="8"/>
        <end position="280"/>
    </location>
</feature>
<dbReference type="SMART" id="SM00138">
    <property type="entry name" value="MeTrc"/>
    <property type="match status" value="1"/>
</dbReference>
<sequence length="286" mass="32017">MTGTNRGAGEREFAFDDGHFRQVCELIHSRAGIALAPGKKDMVYSRLCRRLRALGLADFDAYLRRLSRTSDPEWEAFTNALTTNLTAFFREPHHFTWLAEFLAGRGAGDRTRVWCAAASTGEEPFSIAMVAAETLGRRAGTLEQVATDVDTAVLARARAGVYDLDRIDELSAERRKRFFQRGIGPNAGKVRVRPETAAAIRFQTLNLVAPDWRLDGVFDVIFCRNVMIYFDKPTQRRILERMHQRLAPEGYLVAGHSESYLNVPSLFTPCGRTIYRRAGISGAQAA</sequence>
<dbReference type="SUPFAM" id="SSF53335">
    <property type="entry name" value="S-adenosyl-L-methionine-dependent methyltransferases"/>
    <property type="match status" value="1"/>
</dbReference>
<dbReference type="InterPro" id="IPR026024">
    <property type="entry name" value="Chemotaxis_MeTrfase_CheR"/>
</dbReference>
<dbReference type="EMBL" id="JAVRHY010000005">
    <property type="protein sequence ID" value="MDT0618275.1"/>
    <property type="molecule type" value="Genomic_DNA"/>
</dbReference>
<evidence type="ECO:0000256" key="4">
    <source>
        <dbReference type="ARBA" id="ARBA00022691"/>
    </source>
</evidence>
<dbReference type="InterPro" id="IPR022641">
    <property type="entry name" value="CheR_N"/>
</dbReference>
<evidence type="ECO:0000313" key="7">
    <source>
        <dbReference type="EMBL" id="MDT0618275.1"/>
    </source>
</evidence>
<dbReference type="GO" id="GO:0008168">
    <property type="term" value="F:methyltransferase activity"/>
    <property type="evidence" value="ECO:0007669"/>
    <property type="project" value="UniProtKB-KW"/>
</dbReference>
<reference evidence="7 8" key="1">
    <citation type="submission" date="2023-09" db="EMBL/GenBank/DDBJ databases">
        <authorList>
            <person name="Rey-Velasco X."/>
        </authorList>
    </citation>
    <scope>NUCLEOTIDE SEQUENCE [LARGE SCALE GENOMIC DNA]</scope>
    <source>
        <strain evidence="7 8">P385</strain>
    </source>
</reference>
<keyword evidence="3 5" id="KW-0808">Transferase</keyword>
<evidence type="ECO:0000259" key="6">
    <source>
        <dbReference type="PROSITE" id="PS50123"/>
    </source>
</evidence>
<comment type="catalytic activity">
    <reaction evidence="1 5">
        <text>L-glutamyl-[protein] + S-adenosyl-L-methionine = [protein]-L-glutamate 5-O-methyl ester + S-adenosyl-L-homocysteine</text>
        <dbReference type="Rhea" id="RHEA:24452"/>
        <dbReference type="Rhea" id="RHEA-COMP:10208"/>
        <dbReference type="Rhea" id="RHEA-COMP:10311"/>
        <dbReference type="ChEBI" id="CHEBI:29973"/>
        <dbReference type="ChEBI" id="CHEBI:57856"/>
        <dbReference type="ChEBI" id="CHEBI:59789"/>
        <dbReference type="ChEBI" id="CHEBI:82795"/>
        <dbReference type="EC" id="2.1.1.80"/>
    </reaction>
</comment>
<protein>
    <recommendedName>
        <fullName evidence="5">Chemotaxis protein methyltransferase</fullName>
        <ecNumber evidence="5">2.1.1.80</ecNumber>
    </recommendedName>
</protein>
<dbReference type="InterPro" id="IPR036804">
    <property type="entry name" value="CheR_N_sf"/>
</dbReference>
<dbReference type="Gene3D" id="3.40.50.150">
    <property type="entry name" value="Vaccinia Virus protein VP39"/>
    <property type="match status" value="1"/>
</dbReference>
<dbReference type="PRINTS" id="PR00996">
    <property type="entry name" value="CHERMTFRASE"/>
</dbReference>
<evidence type="ECO:0000256" key="3">
    <source>
        <dbReference type="ARBA" id="ARBA00022679"/>
    </source>
</evidence>
<dbReference type="PANTHER" id="PTHR24422">
    <property type="entry name" value="CHEMOTAXIS PROTEIN METHYLTRANSFERASE"/>
    <property type="match status" value="1"/>
</dbReference>
<comment type="caution">
    <text evidence="7">The sequence shown here is derived from an EMBL/GenBank/DDBJ whole genome shotgun (WGS) entry which is preliminary data.</text>
</comment>
<dbReference type="RefSeq" id="WP_311658359.1">
    <property type="nucleotide sequence ID" value="NZ_JAVRHY010000005.1"/>
</dbReference>
<dbReference type="InterPro" id="IPR000780">
    <property type="entry name" value="CheR_MeTrfase"/>
</dbReference>
<dbReference type="SUPFAM" id="SSF47757">
    <property type="entry name" value="Chemotaxis receptor methyltransferase CheR, N-terminal domain"/>
    <property type="match status" value="1"/>
</dbReference>
<dbReference type="Pfam" id="PF03705">
    <property type="entry name" value="CheR_N"/>
    <property type="match status" value="1"/>
</dbReference>
<comment type="function">
    <text evidence="5">Methylation of the membrane-bound methyl-accepting chemotaxis proteins (MCP) to form gamma-glutamyl methyl ester residues in MCP.</text>
</comment>
<dbReference type="EC" id="2.1.1.80" evidence="5"/>
<keyword evidence="2 5" id="KW-0489">Methyltransferase</keyword>
<dbReference type="Proteomes" id="UP001259982">
    <property type="component" value="Unassembled WGS sequence"/>
</dbReference>
<evidence type="ECO:0000256" key="5">
    <source>
        <dbReference type="PIRNR" id="PIRNR000410"/>
    </source>
</evidence>